<dbReference type="InterPro" id="IPR010359">
    <property type="entry name" value="IrrE_HExxH"/>
</dbReference>
<sequence>MKTSYLSSLEEKVFSIYDSLKILEPSQIYHVNLIEDLSTMLKIKVYYFDEPSEANNLGGVYRIFLNVNQSKQAIWQDFAHELAHILRHEGYQWSMNKPFREYQEWQAEQFAFHFCIPTFMLNHLELPRLKCEAVGFIATLFNVEPTFANARLEKWLLNQEVFYLDRL</sequence>
<dbReference type="Proteomes" id="UP000698173">
    <property type="component" value="Unassembled WGS sequence"/>
</dbReference>
<protein>
    <submittedName>
        <fullName evidence="2">ImmA/IrrE family metallo-endopeptidase</fullName>
    </submittedName>
</protein>
<dbReference type="AlphaFoldDB" id="A0A921FXC8"/>
<evidence type="ECO:0000313" key="2">
    <source>
        <dbReference type="EMBL" id="HJF30799.1"/>
    </source>
</evidence>
<name>A0A921FXC8_SPOPS</name>
<gene>
    <name evidence="2" type="ORF">K8V56_03340</name>
</gene>
<dbReference type="EMBL" id="DYWT01000054">
    <property type="protein sequence ID" value="HJF30799.1"/>
    <property type="molecule type" value="Genomic_DNA"/>
</dbReference>
<organism evidence="2 3">
    <name type="scientific">Sporosarcina psychrophila</name>
    <name type="common">Bacillus psychrophilus</name>
    <dbReference type="NCBI Taxonomy" id="1476"/>
    <lineage>
        <taxon>Bacteria</taxon>
        <taxon>Bacillati</taxon>
        <taxon>Bacillota</taxon>
        <taxon>Bacilli</taxon>
        <taxon>Bacillales</taxon>
        <taxon>Caryophanaceae</taxon>
        <taxon>Sporosarcina</taxon>
    </lineage>
</organism>
<feature type="domain" description="IrrE N-terminal-like" evidence="1">
    <location>
        <begin position="51"/>
        <end position="152"/>
    </location>
</feature>
<evidence type="ECO:0000313" key="3">
    <source>
        <dbReference type="Proteomes" id="UP000698173"/>
    </source>
</evidence>
<comment type="caution">
    <text evidence="2">The sequence shown here is derived from an EMBL/GenBank/DDBJ whole genome shotgun (WGS) entry which is preliminary data.</text>
</comment>
<proteinExistence type="predicted"/>
<dbReference type="Pfam" id="PF06114">
    <property type="entry name" value="Peptidase_M78"/>
    <property type="match status" value="1"/>
</dbReference>
<accession>A0A921FXC8</accession>
<evidence type="ECO:0000259" key="1">
    <source>
        <dbReference type="Pfam" id="PF06114"/>
    </source>
</evidence>
<reference evidence="2" key="1">
    <citation type="journal article" date="2021" name="PeerJ">
        <title>Extensive microbial diversity within the chicken gut microbiome revealed by metagenomics and culture.</title>
        <authorList>
            <person name="Gilroy R."/>
            <person name="Ravi A."/>
            <person name="Getino M."/>
            <person name="Pursley I."/>
            <person name="Horton D.L."/>
            <person name="Alikhan N.F."/>
            <person name="Baker D."/>
            <person name="Gharbi K."/>
            <person name="Hall N."/>
            <person name="Watson M."/>
            <person name="Adriaenssens E.M."/>
            <person name="Foster-Nyarko E."/>
            <person name="Jarju S."/>
            <person name="Secka A."/>
            <person name="Antonio M."/>
            <person name="Oren A."/>
            <person name="Chaudhuri R.R."/>
            <person name="La Ragione R."/>
            <person name="Hildebrand F."/>
            <person name="Pallen M.J."/>
        </authorList>
    </citation>
    <scope>NUCLEOTIDE SEQUENCE</scope>
    <source>
        <strain evidence="2">CHK171-7178</strain>
    </source>
</reference>
<reference evidence="2" key="2">
    <citation type="submission" date="2021-09" db="EMBL/GenBank/DDBJ databases">
        <authorList>
            <person name="Gilroy R."/>
        </authorList>
    </citation>
    <scope>NUCLEOTIDE SEQUENCE</scope>
    <source>
        <strain evidence="2">CHK171-7178</strain>
    </source>
</reference>